<evidence type="ECO:0000256" key="8">
    <source>
        <dbReference type="ARBA" id="ARBA00047899"/>
    </source>
</evidence>
<dbReference type="Pfam" id="PF00069">
    <property type="entry name" value="Pkinase"/>
    <property type="match status" value="1"/>
</dbReference>
<evidence type="ECO:0000256" key="2">
    <source>
        <dbReference type="ARBA" id="ARBA00012513"/>
    </source>
</evidence>
<name>A0A9J6H7T7_HAELO</name>
<evidence type="ECO:0000313" key="14">
    <source>
        <dbReference type="EMBL" id="KAH9383723.1"/>
    </source>
</evidence>
<feature type="region of interest" description="Disordered" evidence="12">
    <location>
        <begin position="59"/>
        <end position="98"/>
    </location>
</feature>
<dbReference type="EMBL" id="JABSTR010001244">
    <property type="protein sequence ID" value="KAH9383723.1"/>
    <property type="molecule type" value="Genomic_DNA"/>
</dbReference>
<evidence type="ECO:0000256" key="11">
    <source>
        <dbReference type="RuleBase" id="RU000304"/>
    </source>
</evidence>
<dbReference type="GO" id="GO:0004674">
    <property type="term" value="F:protein serine/threonine kinase activity"/>
    <property type="evidence" value="ECO:0007669"/>
    <property type="project" value="UniProtKB-KW"/>
</dbReference>
<dbReference type="Gene3D" id="3.30.200.20">
    <property type="entry name" value="Phosphorylase Kinase, domain 1"/>
    <property type="match status" value="1"/>
</dbReference>
<feature type="region of interest" description="Disordered" evidence="12">
    <location>
        <begin position="451"/>
        <end position="476"/>
    </location>
</feature>
<sequence length="494" mass="55223">MNMDKGHTQAKVDSSKLKMMYPGLPGQGNRSPVLTPPACFPSVSNNNCYANGNNLAENEHRRGQSANVAPERAPSTTGRSSREGGQQRQQRRPPERPLVSTILYEELRRATQDFSESNILGKGGFGTVYRGCWKDTTVAVKRLHKEKDGDIRQEQSFKQSLTEMKVLQSCRIDNILPLYGVSLDGPEPCIVYQYMRNGSLEDRLRCKHNTPTLNWTQRGAIAKGVARGLYFLHTSLLDGKPLIHGDIKSANILLDSNLEPKIGDFGLTRYGPEADQSMIVVSQIHGTRYYLPHEYLKSRQLSTKVDIYSYGIVLLELATSKHVYDKRRKTRTLAMVGLRLRWHHFQIETVQDCAQSNQLDSLRDTNAGDENQVIFSLLIHLGQKCSSYDRKDRPEMEQVLQQFKENPSEAVRMVDGGAGLSQGTLLPSSQGPSPFDLQKWYDIRQAQPTKPTYLTPNGALSSTPPTNQPALPRQVSLGGGTLPISIGLLMRQCN</sequence>
<evidence type="ECO:0000256" key="6">
    <source>
        <dbReference type="ARBA" id="ARBA00022777"/>
    </source>
</evidence>
<evidence type="ECO:0000256" key="12">
    <source>
        <dbReference type="SAM" id="MobiDB-lite"/>
    </source>
</evidence>
<keyword evidence="5 10" id="KW-0547">Nucleotide-binding</keyword>
<dbReference type="FunFam" id="1.10.510.10:FF:000754">
    <property type="entry name" value="Interleukin-1 receptor-associated kinase"/>
    <property type="match status" value="1"/>
</dbReference>
<dbReference type="InterPro" id="IPR008271">
    <property type="entry name" value="Ser/Thr_kinase_AS"/>
</dbReference>
<dbReference type="VEuPathDB" id="VectorBase:HLOH_063328"/>
<dbReference type="GO" id="GO:0005886">
    <property type="term" value="C:plasma membrane"/>
    <property type="evidence" value="ECO:0007669"/>
    <property type="project" value="TreeGrafter"/>
</dbReference>
<proteinExistence type="inferred from homology"/>
<dbReference type="SUPFAM" id="SSF56112">
    <property type="entry name" value="Protein kinase-like (PK-like)"/>
    <property type="match status" value="1"/>
</dbReference>
<dbReference type="PROSITE" id="PS50011">
    <property type="entry name" value="PROTEIN_KINASE_DOM"/>
    <property type="match status" value="1"/>
</dbReference>
<dbReference type="InterPro" id="IPR017441">
    <property type="entry name" value="Protein_kinase_ATP_BS"/>
</dbReference>
<evidence type="ECO:0000256" key="5">
    <source>
        <dbReference type="ARBA" id="ARBA00022741"/>
    </source>
</evidence>
<organism evidence="14 15">
    <name type="scientific">Haemaphysalis longicornis</name>
    <name type="common">Bush tick</name>
    <dbReference type="NCBI Taxonomy" id="44386"/>
    <lineage>
        <taxon>Eukaryota</taxon>
        <taxon>Metazoa</taxon>
        <taxon>Ecdysozoa</taxon>
        <taxon>Arthropoda</taxon>
        <taxon>Chelicerata</taxon>
        <taxon>Arachnida</taxon>
        <taxon>Acari</taxon>
        <taxon>Parasitiformes</taxon>
        <taxon>Ixodida</taxon>
        <taxon>Ixodoidea</taxon>
        <taxon>Ixodidae</taxon>
        <taxon>Haemaphysalinae</taxon>
        <taxon>Haemaphysalis</taxon>
    </lineage>
</organism>
<keyword evidence="3 11" id="KW-0723">Serine/threonine-protein kinase</keyword>
<feature type="domain" description="Protein kinase" evidence="13">
    <location>
        <begin position="114"/>
        <end position="409"/>
    </location>
</feature>
<gene>
    <name evidence="14" type="ORF">HPB48_025489</name>
</gene>
<evidence type="ECO:0000256" key="1">
    <source>
        <dbReference type="ARBA" id="ARBA00008718"/>
    </source>
</evidence>
<dbReference type="PANTHER" id="PTHR27001:SF939">
    <property type="entry name" value="INTERLEUKIN 1 RECEPTOR ASSOCIATED KINASE 1"/>
    <property type="match status" value="1"/>
</dbReference>
<dbReference type="AlphaFoldDB" id="A0A9J6H7T7"/>
<keyword evidence="7 10" id="KW-0067">ATP-binding</keyword>
<feature type="compositionally biased region" description="Polar residues" evidence="12">
    <location>
        <begin position="451"/>
        <end position="469"/>
    </location>
</feature>
<keyword evidence="6" id="KW-0418">Kinase</keyword>
<evidence type="ECO:0000256" key="4">
    <source>
        <dbReference type="ARBA" id="ARBA00022679"/>
    </source>
</evidence>
<feature type="region of interest" description="Disordered" evidence="12">
    <location>
        <begin position="1"/>
        <end position="29"/>
    </location>
</feature>
<comment type="caution">
    <text evidence="14">The sequence shown here is derived from an EMBL/GenBank/DDBJ whole genome shotgun (WGS) entry which is preliminary data.</text>
</comment>
<evidence type="ECO:0000256" key="9">
    <source>
        <dbReference type="ARBA" id="ARBA00048679"/>
    </source>
</evidence>
<feature type="binding site" evidence="10">
    <location>
        <position position="141"/>
    </location>
    <ligand>
        <name>ATP</name>
        <dbReference type="ChEBI" id="CHEBI:30616"/>
    </ligand>
</feature>
<evidence type="ECO:0000259" key="13">
    <source>
        <dbReference type="PROSITE" id="PS50011"/>
    </source>
</evidence>
<dbReference type="PROSITE" id="PS00107">
    <property type="entry name" value="PROTEIN_KINASE_ATP"/>
    <property type="match status" value="1"/>
</dbReference>
<comment type="similarity">
    <text evidence="1">Belongs to the protein kinase superfamily. TKL Ser/Thr protein kinase family. Pelle subfamily.</text>
</comment>
<dbReference type="InterPro" id="IPR011009">
    <property type="entry name" value="Kinase-like_dom_sf"/>
</dbReference>
<keyword evidence="15" id="KW-1185">Reference proteome</keyword>
<evidence type="ECO:0000256" key="10">
    <source>
        <dbReference type="PROSITE-ProRule" id="PRU10141"/>
    </source>
</evidence>
<dbReference type="CDD" id="cd14066">
    <property type="entry name" value="STKc_IRAK"/>
    <property type="match status" value="1"/>
</dbReference>
<dbReference type="GO" id="GO:0005524">
    <property type="term" value="F:ATP binding"/>
    <property type="evidence" value="ECO:0007669"/>
    <property type="project" value="UniProtKB-UniRule"/>
</dbReference>
<dbReference type="OrthoDB" id="4062651at2759"/>
<comment type="catalytic activity">
    <reaction evidence="9">
        <text>L-seryl-[protein] + ATP = O-phospho-L-seryl-[protein] + ADP + H(+)</text>
        <dbReference type="Rhea" id="RHEA:17989"/>
        <dbReference type="Rhea" id="RHEA-COMP:9863"/>
        <dbReference type="Rhea" id="RHEA-COMP:11604"/>
        <dbReference type="ChEBI" id="CHEBI:15378"/>
        <dbReference type="ChEBI" id="CHEBI:29999"/>
        <dbReference type="ChEBI" id="CHEBI:30616"/>
        <dbReference type="ChEBI" id="CHEBI:83421"/>
        <dbReference type="ChEBI" id="CHEBI:456216"/>
        <dbReference type="EC" id="2.7.11.1"/>
    </reaction>
</comment>
<evidence type="ECO:0000313" key="15">
    <source>
        <dbReference type="Proteomes" id="UP000821853"/>
    </source>
</evidence>
<dbReference type="Gene3D" id="1.10.510.10">
    <property type="entry name" value="Transferase(Phosphotransferase) domain 1"/>
    <property type="match status" value="1"/>
</dbReference>
<dbReference type="Proteomes" id="UP000821853">
    <property type="component" value="Unassembled WGS sequence"/>
</dbReference>
<dbReference type="PROSITE" id="PS00108">
    <property type="entry name" value="PROTEIN_KINASE_ST"/>
    <property type="match status" value="1"/>
</dbReference>
<dbReference type="SMART" id="SM00220">
    <property type="entry name" value="S_TKc"/>
    <property type="match status" value="1"/>
</dbReference>
<dbReference type="InterPro" id="IPR000719">
    <property type="entry name" value="Prot_kinase_dom"/>
</dbReference>
<accession>A0A9J6H7T7</accession>
<dbReference type="PANTHER" id="PTHR27001">
    <property type="entry name" value="OS01G0253100 PROTEIN"/>
    <property type="match status" value="1"/>
</dbReference>
<dbReference type="EC" id="2.7.11.1" evidence="2"/>
<keyword evidence="4" id="KW-0808">Transferase</keyword>
<protein>
    <recommendedName>
        <fullName evidence="2">non-specific serine/threonine protein kinase</fullName>
        <ecNumber evidence="2">2.7.11.1</ecNumber>
    </recommendedName>
</protein>
<reference evidence="14 15" key="1">
    <citation type="journal article" date="2020" name="Cell">
        <title>Large-Scale Comparative Analyses of Tick Genomes Elucidate Their Genetic Diversity and Vector Capacities.</title>
        <authorList>
            <consortium name="Tick Genome and Microbiome Consortium (TIGMIC)"/>
            <person name="Jia N."/>
            <person name="Wang J."/>
            <person name="Shi W."/>
            <person name="Du L."/>
            <person name="Sun Y."/>
            <person name="Zhan W."/>
            <person name="Jiang J.F."/>
            <person name="Wang Q."/>
            <person name="Zhang B."/>
            <person name="Ji P."/>
            <person name="Bell-Sakyi L."/>
            <person name="Cui X.M."/>
            <person name="Yuan T.T."/>
            <person name="Jiang B.G."/>
            <person name="Yang W.F."/>
            <person name="Lam T.T."/>
            <person name="Chang Q.C."/>
            <person name="Ding S.J."/>
            <person name="Wang X.J."/>
            <person name="Zhu J.G."/>
            <person name="Ruan X.D."/>
            <person name="Zhao L."/>
            <person name="Wei J.T."/>
            <person name="Ye R.Z."/>
            <person name="Que T.C."/>
            <person name="Du C.H."/>
            <person name="Zhou Y.H."/>
            <person name="Cheng J.X."/>
            <person name="Dai P.F."/>
            <person name="Guo W.B."/>
            <person name="Han X.H."/>
            <person name="Huang E.J."/>
            <person name="Li L.F."/>
            <person name="Wei W."/>
            <person name="Gao Y.C."/>
            <person name="Liu J.Z."/>
            <person name="Shao H.Z."/>
            <person name="Wang X."/>
            <person name="Wang C.C."/>
            <person name="Yang T.C."/>
            <person name="Huo Q.B."/>
            <person name="Li W."/>
            <person name="Chen H.Y."/>
            <person name="Chen S.E."/>
            <person name="Zhou L.G."/>
            <person name="Ni X.B."/>
            <person name="Tian J.H."/>
            <person name="Sheng Y."/>
            <person name="Liu T."/>
            <person name="Pan Y.S."/>
            <person name="Xia L.Y."/>
            <person name="Li J."/>
            <person name="Zhao F."/>
            <person name="Cao W.C."/>
        </authorList>
    </citation>
    <scope>NUCLEOTIDE SEQUENCE [LARGE SCALE GENOMIC DNA]</scope>
    <source>
        <strain evidence="14">HaeL-2018</strain>
    </source>
</reference>
<evidence type="ECO:0000256" key="7">
    <source>
        <dbReference type="ARBA" id="ARBA00022840"/>
    </source>
</evidence>
<evidence type="ECO:0000256" key="3">
    <source>
        <dbReference type="ARBA" id="ARBA00022527"/>
    </source>
</evidence>
<comment type="catalytic activity">
    <reaction evidence="8">
        <text>L-threonyl-[protein] + ATP = O-phospho-L-threonyl-[protein] + ADP + H(+)</text>
        <dbReference type="Rhea" id="RHEA:46608"/>
        <dbReference type="Rhea" id="RHEA-COMP:11060"/>
        <dbReference type="Rhea" id="RHEA-COMP:11605"/>
        <dbReference type="ChEBI" id="CHEBI:15378"/>
        <dbReference type="ChEBI" id="CHEBI:30013"/>
        <dbReference type="ChEBI" id="CHEBI:30616"/>
        <dbReference type="ChEBI" id="CHEBI:61977"/>
        <dbReference type="ChEBI" id="CHEBI:456216"/>
        <dbReference type="EC" id="2.7.11.1"/>
    </reaction>
</comment>